<name>A0A9Q3K8D3_9BASI</name>
<accession>A0A9Q3K8D3</accession>
<evidence type="ECO:0000313" key="1">
    <source>
        <dbReference type="EMBL" id="MBW0574690.1"/>
    </source>
</evidence>
<dbReference type="EMBL" id="AVOT02094722">
    <property type="protein sequence ID" value="MBW0574690.1"/>
    <property type="molecule type" value="Genomic_DNA"/>
</dbReference>
<sequence>MIKNFEDMVISLFSYGLELKDCDAFTHDWFTLLTSLKVAYKTSTNASTNQTPALLENRLNHRLSKNSLRKDLAKIHPTAASFRVVPDKARKHAVR</sequence>
<dbReference type="AlphaFoldDB" id="A0A9Q3K8D3"/>
<evidence type="ECO:0000313" key="2">
    <source>
        <dbReference type="Proteomes" id="UP000765509"/>
    </source>
</evidence>
<protein>
    <submittedName>
        <fullName evidence="1">Uncharacterized protein</fullName>
    </submittedName>
</protein>
<dbReference type="Proteomes" id="UP000765509">
    <property type="component" value="Unassembled WGS sequence"/>
</dbReference>
<gene>
    <name evidence="1" type="ORF">O181_114405</name>
</gene>
<organism evidence="1 2">
    <name type="scientific">Austropuccinia psidii MF-1</name>
    <dbReference type="NCBI Taxonomy" id="1389203"/>
    <lineage>
        <taxon>Eukaryota</taxon>
        <taxon>Fungi</taxon>
        <taxon>Dikarya</taxon>
        <taxon>Basidiomycota</taxon>
        <taxon>Pucciniomycotina</taxon>
        <taxon>Pucciniomycetes</taxon>
        <taxon>Pucciniales</taxon>
        <taxon>Sphaerophragmiaceae</taxon>
        <taxon>Austropuccinia</taxon>
    </lineage>
</organism>
<keyword evidence="2" id="KW-1185">Reference proteome</keyword>
<proteinExistence type="predicted"/>
<reference evidence="1" key="1">
    <citation type="submission" date="2021-03" db="EMBL/GenBank/DDBJ databases">
        <title>Draft genome sequence of rust myrtle Austropuccinia psidii MF-1, a brazilian biotype.</title>
        <authorList>
            <person name="Quecine M.C."/>
            <person name="Pachon D.M.R."/>
            <person name="Bonatelli M.L."/>
            <person name="Correr F.H."/>
            <person name="Franceschini L.M."/>
            <person name="Leite T.F."/>
            <person name="Margarido G.R.A."/>
            <person name="Almeida C.A."/>
            <person name="Ferrarezi J.A."/>
            <person name="Labate C.A."/>
        </authorList>
    </citation>
    <scope>NUCLEOTIDE SEQUENCE</scope>
    <source>
        <strain evidence="1">MF-1</strain>
    </source>
</reference>
<dbReference type="OrthoDB" id="413122at2759"/>
<comment type="caution">
    <text evidence="1">The sequence shown here is derived from an EMBL/GenBank/DDBJ whole genome shotgun (WGS) entry which is preliminary data.</text>
</comment>